<feature type="transmembrane region" description="Helical" evidence="2">
    <location>
        <begin position="672"/>
        <end position="697"/>
    </location>
</feature>
<evidence type="ECO:0000256" key="1">
    <source>
        <dbReference type="ARBA" id="ARBA00023136"/>
    </source>
</evidence>
<protein>
    <recommendedName>
        <fullName evidence="5">Calcineurin-like phosphoesterase domain-containing protein</fullName>
    </recommendedName>
</protein>
<feature type="transmembrane region" description="Helical" evidence="2">
    <location>
        <begin position="150"/>
        <end position="169"/>
    </location>
</feature>
<dbReference type="AlphaFoldDB" id="A0A9P5LI37"/>
<dbReference type="PANTHER" id="PTHR13315:SF1">
    <property type="entry name" value="PROTEIN TED1"/>
    <property type="match status" value="1"/>
</dbReference>
<evidence type="ECO:0000313" key="3">
    <source>
        <dbReference type="EMBL" id="KAF7551923.1"/>
    </source>
</evidence>
<dbReference type="PANTHER" id="PTHR13315">
    <property type="entry name" value="METALLO PHOSPHOESTERASE RELATED"/>
    <property type="match status" value="1"/>
</dbReference>
<proteinExistence type="predicted"/>
<accession>A0A9P5LI37</accession>
<dbReference type="InterPro" id="IPR029052">
    <property type="entry name" value="Metallo-depent_PP-like"/>
</dbReference>
<reference evidence="3" key="1">
    <citation type="submission" date="2020-03" db="EMBL/GenBank/DDBJ databases">
        <title>Draft Genome Sequence of Cylindrodendrum hubeiense.</title>
        <authorList>
            <person name="Buettner E."/>
            <person name="Kellner H."/>
        </authorList>
    </citation>
    <scope>NUCLEOTIDE SEQUENCE</scope>
    <source>
        <strain evidence="3">IHI 201604</strain>
    </source>
</reference>
<feature type="transmembrane region" description="Helical" evidence="2">
    <location>
        <begin position="20"/>
        <end position="38"/>
    </location>
</feature>
<keyword evidence="2" id="KW-0812">Transmembrane</keyword>
<dbReference type="EMBL" id="JAANBB010000069">
    <property type="protein sequence ID" value="KAF7551923.1"/>
    <property type="molecule type" value="Genomic_DNA"/>
</dbReference>
<name>A0A9P5LI37_9HYPO</name>
<keyword evidence="1 2" id="KW-0472">Membrane</keyword>
<dbReference type="GO" id="GO:0006506">
    <property type="term" value="P:GPI anchor biosynthetic process"/>
    <property type="evidence" value="ECO:0007669"/>
    <property type="project" value="InterPro"/>
</dbReference>
<keyword evidence="2" id="KW-1133">Transmembrane helix</keyword>
<dbReference type="GO" id="GO:0016020">
    <property type="term" value="C:membrane"/>
    <property type="evidence" value="ECO:0007669"/>
    <property type="project" value="GOC"/>
</dbReference>
<evidence type="ECO:0008006" key="5">
    <source>
        <dbReference type="Google" id="ProtNLM"/>
    </source>
</evidence>
<organism evidence="3 4">
    <name type="scientific">Cylindrodendrum hubeiense</name>
    <dbReference type="NCBI Taxonomy" id="595255"/>
    <lineage>
        <taxon>Eukaryota</taxon>
        <taxon>Fungi</taxon>
        <taxon>Dikarya</taxon>
        <taxon>Ascomycota</taxon>
        <taxon>Pezizomycotina</taxon>
        <taxon>Sordariomycetes</taxon>
        <taxon>Hypocreomycetidae</taxon>
        <taxon>Hypocreales</taxon>
        <taxon>Nectriaceae</taxon>
        <taxon>Cylindrodendrum</taxon>
    </lineage>
</organism>
<dbReference type="GO" id="GO:0005783">
    <property type="term" value="C:endoplasmic reticulum"/>
    <property type="evidence" value="ECO:0007669"/>
    <property type="project" value="TreeGrafter"/>
</dbReference>
<gene>
    <name evidence="3" type="ORF">G7Z17_g4651</name>
</gene>
<dbReference type="InterPro" id="IPR033308">
    <property type="entry name" value="PGAP5/Cdc1/Ted1"/>
</dbReference>
<sequence length="738" mass="83161">MAELDDTHISVRFRHGIHTIYLFVDALAPFSAVTTLLLETLQERYPHGLTSSIAPPKTTHIPEGADAVVAYGVLNVPNDPSRGWKKLNSRNGESTPTKLGLKNNSLVAFTFVEDEDDEAEFDVEWPREDEELQEVCNLAIAELSHDSPRILLVGVFAHAVGYMSVVAFLRHGLRLAVPLAVAITIYLYLFPIFQGCAFPIESGSGQEAYELTKKLHWPASNKNLTPEDRAKLAPFRLLALGDPQLEGDTSIPTNYLGTFPHVKTIARHITFQTKHDSFRERVRQIVHDLVDVVFEDTHYFLESQRKRFDLFGNDFYLAHIYRTLHWWSVPTHVTVLGDLLGSQWIDDAEFNKRSRRFWDRSFKGAERLPDELAHYPTHEYTLAGLLDGSEEEKVWTKRLLNVVGNHDVGYAGDLTEERLERFEREFGKVNYELRFELPVTDDEKRATIYDSDKNPDSDRVPPEIRIVVVNDMNLDTPANSSALQDSTYNFINNVIQTSPSVDSKGHVTVILTHIPLYKPAGICVDSPFFDFHSKADGGGLKEQNQLSSDASKGFLEGIWGMSARTTAAGGGRGRPGLMLNGHDHEGCDTYHFMNQTNATDPADRSWEVTRWADAQAKGIPGGEGIPGRREITVRSMMGDFGGNAGLLSMWFDYEAWEWRYEYAVCPLGTQHFWWFVHIVDFIVLLWAVAYALVTVLVENGVDVDGNFYKGVSCAYKYLFRRQTANAPAVNGKPRVGTQ</sequence>
<evidence type="ECO:0000313" key="4">
    <source>
        <dbReference type="Proteomes" id="UP000722485"/>
    </source>
</evidence>
<dbReference type="Proteomes" id="UP000722485">
    <property type="component" value="Unassembled WGS sequence"/>
</dbReference>
<dbReference type="OrthoDB" id="9984693at2759"/>
<evidence type="ECO:0000256" key="2">
    <source>
        <dbReference type="SAM" id="Phobius"/>
    </source>
</evidence>
<feature type="transmembrane region" description="Helical" evidence="2">
    <location>
        <begin position="176"/>
        <end position="193"/>
    </location>
</feature>
<comment type="caution">
    <text evidence="3">The sequence shown here is derived from an EMBL/GenBank/DDBJ whole genome shotgun (WGS) entry which is preliminary data.</text>
</comment>
<keyword evidence="4" id="KW-1185">Reference proteome</keyword>
<dbReference type="SUPFAM" id="SSF56300">
    <property type="entry name" value="Metallo-dependent phosphatases"/>
    <property type="match status" value="1"/>
</dbReference>